<feature type="binding site" evidence="13">
    <location>
        <position position="154"/>
    </location>
    <ligand>
        <name>Zn(2+)</name>
        <dbReference type="ChEBI" id="CHEBI:29105"/>
        <label>2</label>
    </ligand>
</feature>
<evidence type="ECO:0000256" key="7">
    <source>
        <dbReference type="ARBA" id="ARBA00022833"/>
    </source>
</evidence>
<feature type="binding site" evidence="13">
    <location>
        <position position="508"/>
    </location>
    <ligand>
        <name>Mg(2+)</name>
        <dbReference type="ChEBI" id="CHEBI:18420"/>
    </ligand>
</feature>
<dbReference type="Gene3D" id="4.10.860.120">
    <property type="entry name" value="RNA polymerase II, clamp domain"/>
    <property type="match status" value="1"/>
</dbReference>
<dbReference type="EMBL" id="KF900602">
    <property type="protein sequence ID" value="AIF00803.1"/>
    <property type="molecule type" value="Genomic_DNA"/>
</dbReference>
<comment type="subcellular location">
    <subcellularLocation>
        <location evidence="13">Cytoplasm</location>
    </subcellularLocation>
</comment>
<dbReference type="EC" id="2.7.7.6" evidence="13"/>
<evidence type="ECO:0000256" key="6">
    <source>
        <dbReference type="ARBA" id="ARBA00022723"/>
    </source>
</evidence>
<dbReference type="AlphaFoldDB" id="A0A075GGN6"/>
<dbReference type="InterPro" id="IPR000722">
    <property type="entry name" value="RNA_pol_asu"/>
</dbReference>
<dbReference type="InterPro" id="IPR012758">
    <property type="entry name" value="RPO1N"/>
</dbReference>
<comment type="function">
    <text evidence="12 13">DNA-dependent RNA polymerase (RNAP) catalyzes the transcription of DNA into RNA using the four ribonucleoside triphosphates as substrates. Forms the clamp head domain.</text>
</comment>
<dbReference type="Pfam" id="PF04998">
    <property type="entry name" value="RNA_pol_Rpb1_5"/>
    <property type="match status" value="1"/>
</dbReference>
<dbReference type="GO" id="GO:0003677">
    <property type="term" value="F:DNA binding"/>
    <property type="evidence" value="ECO:0007669"/>
    <property type="project" value="UniProtKB-UniRule"/>
</dbReference>
<dbReference type="GO" id="GO:0000287">
    <property type="term" value="F:magnesium ion binding"/>
    <property type="evidence" value="ECO:0007669"/>
    <property type="project" value="UniProtKB-UniRule"/>
</dbReference>
<evidence type="ECO:0000256" key="1">
    <source>
        <dbReference type="ARBA" id="ARBA00006460"/>
    </source>
</evidence>
<sequence>MTAKKEEKVEEKPTKVEKKVEETPKEAQEDKKSLQDSASQNKVEEKRKQEEDIFESYIYKKIKSIKFGILSPKLIQKMAAAKIVTPELYDNEGYPVDGGLMDIRMGVIDPGLRCKTCGSKLKECLGHFGYIELARSVIHINFVSEILDLMRGTCRSCNRILIPDDIIKKHNEELEGIEKEFGILARRQRIKDIIKKIKTINKCPHCKGRQHKIMLEKPTTFIENEKRLTPIDLRTRLEKIPDEDIEVFGFDPASIRPEWMVLTILPIPPVTIRPSITLESGERSEDDLTHKLGDIVRINQRLFENINAGAPEIIIEDLWDLLQYHVTTFFDNAVAQLPPARHRSGQPLKTLAGRIKSKEGRIRHNLAGRRTNFSARSAISPDPSIELNDVGVPKEIAMNLTVPEKITEWNLDYLKGFVERGPTVYPGANYVITPSGKKKRITDETKEEILEELDKKYSVERHLIDGDVAIFNRQPSLHRMSMMCHRVRVLPYKTFRMNPCVCAPYNADFDGDEMNLHIPQTEEARAEAKILMQVQTQLISPRYGLSIMGAIQGAITGSYILTSKLVFTREEAINILHSVGVYDCSRLPNKKEISGKEVFSLVLPQDFDFKAKSKGGEEVIIKNGELKTGIIDNNIIGGGGSGLMLRALHKKYGPDETIILISKMFRLGLESLLKHGFTTAISDTDLQKEVQQKIEDSISKAEDEVKVLIEQYKNKTLEVFPGKTGKETLELKILERLNKARNLVGQLVIDSLGKDIPTMIMANSGSRGNVINIAQMTANVGQQAMRGKRIEKGFKDRTMSCFKRGDLSPEAHGFIRSSFKTGLKPHEFFFAAMTGRDSLMDTALRTPKSGYLYRRLSNAMQDLKVEYDETVRDATGNIVQFKYGEDGMDVSKSEEGILNVKKIIESFM</sequence>
<evidence type="ECO:0000256" key="11">
    <source>
        <dbReference type="ARBA" id="ARBA00048552"/>
    </source>
</evidence>
<dbReference type="InterPro" id="IPR007081">
    <property type="entry name" value="RNA_pol_Rpb1_5"/>
</dbReference>
<evidence type="ECO:0000256" key="13">
    <source>
        <dbReference type="HAMAP-Rule" id="MF_00863"/>
    </source>
</evidence>
<feature type="binding site" evidence="13">
    <location>
        <position position="157"/>
    </location>
    <ligand>
        <name>Zn(2+)</name>
        <dbReference type="ChEBI" id="CHEBI:29105"/>
        <label>2</label>
    </ligand>
</feature>
<keyword evidence="2 13" id="KW-0240">DNA-directed RNA polymerase</keyword>
<dbReference type="Pfam" id="PF00623">
    <property type="entry name" value="RNA_pol_Rpb1_2"/>
    <property type="match status" value="1"/>
</dbReference>
<dbReference type="GO" id="GO:0005737">
    <property type="term" value="C:cytoplasm"/>
    <property type="evidence" value="ECO:0007669"/>
    <property type="project" value="UniProtKB-SubCell"/>
</dbReference>
<reference evidence="18" key="1">
    <citation type="journal article" date="2014" name="Genome Biol. Evol.">
        <title>Pangenome evidence for extensive interdomain horizontal transfer affecting lineage core and shell genes in uncultured planktonic thaumarchaeota and euryarchaeota.</title>
        <authorList>
            <person name="Deschamps P."/>
            <person name="Zivanovic Y."/>
            <person name="Moreira D."/>
            <person name="Rodriguez-Valera F."/>
            <person name="Lopez-Garcia P."/>
        </authorList>
    </citation>
    <scope>NUCLEOTIDE SEQUENCE</scope>
</reference>
<evidence type="ECO:0000256" key="4">
    <source>
        <dbReference type="ARBA" id="ARBA00022679"/>
    </source>
</evidence>
<proteinExistence type="inferred from homology"/>
<name>A0A075GGN6_9EURY</name>
<evidence type="ECO:0000256" key="5">
    <source>
        <dbReference type="ARBA" id="ARBA00022695"/>
    </source>
</evidence>
<dbReference type="GO" id="GO:0008270">
    <property type="term" value="F:zinc ion binding"/>
    <property type="evidence" value="ECO:0007669"/>
    <property type="project" value="UniProtKB-UniRule"/>
</dbReference>
<evidence type="ECO:0000256" key="9">
    <source>
        <dbReference type="ARBA" id="ARBA00023125"/>
    </source>
</evidence>
<evidence type="ECO:0000256" key="3">
    <source>
        <dbReference type="ARBA" id="ARBA00022490"/>
    </source>
</evidence>
<dbReference type="Gene3D" id="1.10.132.30">
    <property type="match status" value="1"/>
</dbReference>
<evidence type="ECO:0000256" key="2">
    <source>
        <dbReference type="ARBA" id="ARBA00022478"/>
    </source>
</evidence>
<dbReference type="InterPro" id="IPR007066">
    <property type="entry name" value="RNA_pol_Rpb1_3"/>
</dbReference>
<feature type="region of interest" description="Disordered" evidence="16">
    <location>
        <begin position="1"/>
        <end position="46"/>
    </location>
</feature>
<feature type="binding site" evidence="13">
    <location>
        <position position="117"/>
    </location>
    <ligand>
        <name>Zn(2+)</name>
        <dbReference type="ChEBI" id="CHEBI:29105"/>
        <label>1</label>
    </ligand>
</feature>
<dbReference type="NCBIfam" id="TIGR02390">
    <property type="entry name" value="RNA_pol_rpoA1"/>
    <property type="match status" value="1"/>
</dbReference>
<evidence type="ECO:0000313" key="18">
    <source>
        <dbReference type="EMBL" id="AIF00803.1"/>
    </source>
</evidence>
<dbReference type="Gene3D" id="3.30.1490.180">
    <property type="entry name" value="RNA polymerase ii"/>
    <property type="match status" value="1"/>
</dbReference>
<feature type="binding site" evidence="13">
    <location>
        <position position="124"/>
    </location>
    <ligand>
        <name>Zn(2+)</name>
        <dbReference type="ChEBI" id="CHEBI:29105"/>
        <label>1</label>
    </ligand>
</feature>
<dbReference type="InterPro" id="IPR042102">
    <property type="entry name" value="RNA_pol_Rpb1_3_sf"/>
</dbReference>
<feature type="binding site" evidence="13">
    <location>
        <position position="203"/>
    </location>
    <ligand>
        <name>Zn(2+)</name>
        <dbReference type="ChEBI" id="CHEBI:29105"/>
        <label>2</label>
    </ligand>
</feature>
<feature type="binding site" evidence="13">
    <location>
        <position position="114"/>
    </location>
    <ligand>
        <name>Zn(2+)</name>
        <dbReference type="ChEBI" id="CHEBI:29105"/>
        <label>1</label>
    </ligand>
</feature>
<organism evidence="18">
    <name type="scientific">uncultured marine group II/III euryarchaeote KM3_139_C07</name>
    <dbReference type="NCBI Taxonomy" id="1457870"/>
    <lineage>
        <taxon>Archaea</taxon>
        <taxon>Methanobacteriati</taxon>
        <taxon>Methanobacteriota</taxon>
        <taxon>environmental samples</taxon>
    </lineage>
</organism>
<dbReference type="NCBIfam" id="NF006336">
    <property type="entry name" value="PRK08566.1"/>
    <property type="match status" value="1"/>
</dbReference>
<evidence type="ECO:0000256" key="16">
    <source>
        <dbReference type="SAM" id="MobiDB-lite"/>
    </source>
</evidence>
<feature type="binding site" evidence="13">
    <location>
        <position position="206"/>
    </location>
    <ligand>
        <name>Zn(2+)</name>
        <dbReference type="ChEBI" id="CHEBI:29105"/>
        <label>2</label>
    </ligand>
</feature>
<dbReference type="Gene3D" id="1.10.274.100">
    <property type="entry name" value="RNA polymerase Rpb1, domain 3"/>
    <property type="match status" value="1"/>
</dbReference>
<keyword evidence="5 13" id="KW-0548">Nucleotidyltransferase</keyword>
<dbReference type="InterPro" id="IPR006592">
    <property type="entry name" value="RNA_pol_N"/>
</dbReference>
<feature type="binding site" evidence="13">
    <location>
        <position position="127"/>
    </location>
    <ligand>
        <name>Zn(2+)</name>
        <dbReference type="ChEBI" id="CHEBI:29105"/>
        <label>1</label>
    </ligand>
</feature>
<keyword evidence="9 13" id="KW-0238">DNA-binding</keyword>
<comment type="cofactor">
    <cofactor evidence="13">
        <name>Mg(2+)</name>
        <dbReference type="ChEBI" id="CHEBI:18420"/>
    </cofactor>
</comment>
<keyword evidence="4 13" id="KW-0808">Transferase</keyword>
<evidence type="ECO:0000256" key="15">
    <source>
        <dbReference type="SAM" id="Coils"/>
    </source>
</evidence>
<evidence type="ECO:0000256" key="8">
    <source>
        <dbReference type="ARBA" id="ARBA00022842"/>
    </source>
</evidence>
<keyword evidence="3 13" id="KW-0963">Cytoplasm</keyword>
<dbReference type="GO" id="GO:0003899">
    <property type="term" value="F:DNA-directed RNA polymerase activity"/>
    <property type="evidence" value="ECO:0007669"/>
    <property type="project" value="UniProtKB-UniRule"/>
</dbReference>
<feature type="coiled-coil region" evidence="15">
    <location>
        <begin position="691"/>
        <end position="718"/>
    </location>
</feature>
<dbReference type="GO" id="GO:0006351">
    <property type="term" value="P:DNA-templated transcription"/>
    <property type="evidence" value="ECO:0007669"/>
    <property type="project" value="UniProtKB-UniRule"/>
</dbReference>
<keyword evidence="7 13" id="KW-0862">Zinc</keyword>
<dbReference type="FunFam" id="2.40.40.20:FF:000019">
    <property type="entry name" value="DNA-directed RNA polymerase II subunit RPB1"/>
    <property type="match status" value="1"/>
</dbReference>
<dbReference type="PANTHER" id="PTHR19376:SF32">
    <property type="entry name" value="DNA-DIRECTED RNA POLYMERASE III SUBUNIT RPC1"/>
    <property type="match status" value="1"/>
</dbReference>
<comment type="cofactor">
    <cofactor evidence="13">
        <name>Zn(2+)</name>
        <dbReference type="ChEBI" id="CHEBI:29105"/>
    </cofactor>
    <text evidence="13">Binds at least 2 Zn(2+) per subunit.</text>
</comment>
<comment type="subunit">
    <text evidence="13">Part of the RNA polymerase complex.</text>
</comment>
<evidence type="ECO:0000256" key="14">
    <source>
        <dbReference type="RuleBase" id="RU004279"/>
    </source>
</evidence>
<dbReference type="PANTHER" id="PTHR19376">
    <property type="entry name" value="DNA-DIRECTED RNA POLYMERASE"/>
    <property type="match status" value="1"/>
</dbReference>
<evidence type="ECO:0000256" key="12">
    <source>
        <dbReference type="ARBA" id="ARBA00053389"/>
    </source>
</evidence>
<evidence type="ECO:0000256" key="10">
    <source>
        <dbReference type="ARBA" id="ARBA00023163"/>
    </source>
</evidence>
<dbReference type="Pfam" id="PF04997">
    <property type="entry name" value="RNA_pol_Rpb1_1"/>
    <property type="match status" value="1"/>
</dbReference>
<dbReference type="Gene3D" id="6.10.250.2940">
    <property type="match status" value="1"/>
</dbReference>
<dbReference type="InterPro" id="IPR038120">
    <property type="entry name" value="Rpb1_funnel_sf"/>
</dbReference>
<feature type="compositionally biased region" description="Basic and acidic residues" evidence="16">
    <location>
        <begin position="1"/>
        <end position="34"/>
    </location>
</feature>
<keyword evidence="10 13" id="KW-0804">Transcription</keyword>
<dbReference type="Gene3D" id="2.40.40.20">
    <property type="match status" value="1"/>
</dbReference>
<protein>
    <recommendedName>
        <fullName evidence="13">DNA-directed RNA polymerase subunit Rpo1N</fullName>
        <ecNumber evidence="13">2.7.7.6</ecNumber>
    </recommendedName>
    <alternativeName>
        <fullName evidence="13">DNA-directed RNA polymerase subunit A'</fullName>
    </alternativeName>
</protein>
<dbReference type="GO" id="GO:0000428">
    <property type="term" value="C:DNA-directed RNA polymerase complex"/>
    <property type="evidence" value="ECO:0007669"/>
    <property type="project" value="UniProtKB-KW"/>
</dbReference>
<feature type="binding site" evidence="13">
    <location>
        <position position="512"/>
    </location>
    <ligand>
        <name>Mg(2+)</name>
        <dbReference type="ChEBI" id="CHEBI:18420"/>
    </ligand>
</feature>
<gene>
    <name evidence="13 18" type="primary">rpoA1</name>
    <name evidence="13" type="synonym">rpo1N</name>
</gene>
<dbReference type="Gene3D" id="6.20.50.80">
    <property type="match status" value="1"/>
</dbReference>
<dbReference type="InterPro" id="IPR007083">
    <property type="entry name" value="RNA_pol_Rpb1_4"/>
</dbReference>
<comment type="catalytic activity">
    <reaction evidence="11 13 14">
        <text>RNA(n) + a ribonucleoside 5'-triphosphate = RNA(n+1) + diphosphate</text>
        <dbReference type="Rhea" id="RHEA:21248"/>
        <dbReference type="Rhea" id="RHEA-COMP:14527"/>
        <dbReference type="Rhea" id="RHEA-COMP:17342"/>
        <dbReference type="ChEBI" id="CHEBI:33019"/>
        <dbReference type="ChEBI" id="CHEBI:61557"/>
        <dbReference type="ChEBI" id="CHEBI:140395"/>
        <dbReference type="EC" id="2.7.7.6"/>
    </reaction>
</comment>
<dbReference type="InterPro" id="IPR045867">
    <property type="entry name" value="DNA-dir_RpoC_beta_prime"/>
</dbReference>
<dbReference type="InterPro" id="IPR007080">
    <property type="entry name" value="RNA_pol_Rpb1_1"/>
</dbReference>
<feature type="binding site" evidence="13">
    <location>
        <position position="510"/>
    </location>
    <ligand>
        <name>Mg(2+)</name>
        <dbReference type="ChEBI" id="CHEBI:18420"/>
    </ligand>
</feature>
<evidence type="ECO:0000259" key="17">
    <source>
        <dbReference type="SMART" id="SM00663"/>
    </source>
</evidence>
<keyword evidence="6 13" id="KW-0479">Metal-binding</keyword>
<dbReference type="SMART" id="SM00663">
    <property type="entry name" value="RPOLA_N"/>
    <property type="match status" value="1"/>
</dbReference>
<keyword evidence="15" id="KW-0175">Coiled coil</keyword>
<accession>A0A075GGN6</accession>
<feature type="domain" description="RNA polymerase N-terminal" evidence="17">
    <location>
        <begin position="258"/>
        <end position="562"/>
    </location>
</feature>
<dbReference type="InterPro" id="IPR044893">
    <property type="entry name" value="RNA_pol_Rpb1_clamp_domain"/>
</dbReference>
<dbReference type="Pfam" id="PF04983">
    <property type="entry name" value="RNA_pol_Rpb1_3"/>
    <property type="match status" value="1"/>
</dbReference>
<dbReference type="Pfam" id="PF05000">
    <property type="entry name" value="RNA_pol_Rpb1_4"/>
    <property type="match status" value="1"/>
</dbReference>
<dbReference type="HAMAP" id="MF_00863">
    <property type="entry name" value="RNApol_arch_Rpo1N"/>
    <property type="match status" value="1"/>
</dbReference>
<comment type="function">
    <text evidence="14">DNA-dependent RNA polymerase catalyzes the transcription of DNA into RNA using the four ribonucleoside triphosphates as substrates.</text>
</comment>
<dbReference type="SUPFAM" id="SSF64484">
    <property type="entry name" value="beta and beta-prime subunits of DNA dependent RNA-polymerase"/>
    <property type="match status" value="1"/>
</dbReference>
<comment type="similarity">
    <text evidence="1 13 14">Belongs to the RNA polymerase beta' chain family.</text>
</comment>
<keyword evidence="8 13" id="KW-0460">Magnesium</keyword>